<dbReference type="FunCoup" id="A0A2I4GPC7">
    <property type="interactions" value="1913"/>
</dbReference>
<evidence type="ECO:0000313" key="2">
    <source>
        <dbReference type="Proteomes" id="UP000235220"/>
    </source>
</evidence>
<dbReference type="AlphaFoldDB" id="A0A2I4GPC7"/>
<accession>A0A2I4GPC7</accession>
<keyword evidence="2" id="KW-1185">Reference proteome</keyword>
<sequence>MTTVPEVTDLFARLALHLKALKEEDVEETLGCSISLFNKSLNLDGDSRVRVLDTALSLMCFKAPQVFNSMLEYLVQTIVTVLSSSISCKVFRVHTDEVLWVGSSFSRHDCLELIEACADVTWKLEGHGTLSQMLSCALVRLVISASCYRYLLPSIPVLDPRSIHRRSIAVSQLLCQFHRDFSFKNYEVPFRLLSWYLDPLTLKRDLLKIFQDTMERPFISLNEELHERMDWRHTILCLVLSPTMFIETRALLHSWLLLTGLVSVQEFITKLVSIILDVISRPNWWGLSVELGSKLPFSNAYFPYNHHLLRILAGPLSTEHLMQFSCSVNKPASHAWKDHVSAIKPAVMKTKTIDHKSSWALAINFPDWFYFASVLLFTEEHLPEYFHSKFKLVTAKIGETHDMEPPYSAAAARYIGWILSPTATSKYHQDILVTSLIKISDSWMTPKQFGSVSHDKDPVSYNEKPKRPNLGDNRDHTLTKVRDCQTIGLWLKEFQDIGMWYWNETINSKVSCEEKSPYGLNFQQNVLFRRIPLGALIGCSNNIEEDGCQMLLHYAATGRILQSVETKCTKLKHVKWSSVEWEESVRWTDKCNKREAVAGACLVFSLTDTVESMSDLLFDSEESGLQFISRFKLRACKYLINCIKKLIQLTIDEDVVMLMDLSSRLAKWRHQGQELQQVDKDLDGVINSLSHKLSSL</sequence>
<proteinExistence type="predicted"/>
<name>A0A2I4GPC7_JUGRE</name>
<protein>
    <submittedName>
        <fullName evidence="3">Uncharacterized protein LOC109009622</fullName>
    </submittedName>
</protein>
<evidence type="ECO:0000256" key="1">
    <source>
        <dbReference type="SAM" id="MobiDB-lite"/>
    </source>
</evidence>
<reference evidence="3" key="1">
    <citation type="submission" date="2025-08" db="UniProtKB">
        <authorList>
            <consortium name="RefSeq"/>
        </authorList>
    </citation>
    <scope>IDENTIFICATION</scope>
    <source>
        <tissue evidence="3">Leaves</tissue>
    </source>
</reference>
<dbReference type="RefSeq" id="XP_018845753.1">
    <property type="nucleotide sequence ID" value="XM_018990208.2"/>
</dbReference>
<feature type="compositionally biased region" description="Basic and acidic residues" evidence="1">
    <location>
        <begin position="453"/>
        <end position="466"/>
    </location>
</feature>
<organism evidence="2 3">
    <name type="scientific">Juglans regia</name>
    <name type="common">English walnut</name>
    <dbReference type="NCBI Taxonomy" id="51240"/>
    <lineage>
        <taxon>Eukaryota</taxon>
        <taxon>Viridiplantae</taxon>
        <taxon>Streptophyta</taxon>
        <taxon>Embryophyta</taxon>
        <taxon>Tracheophyta</taxon>
        <taxon>Spermatophyta</taxon>
        <taxon>Magnoliopsida</taxon>
        <taxon>eudicotyledons</taxon>
        <taxon>Gunneridae</taxon>
        <taxon>Pentapetalae</taxon>
        <taxon>rosids</taxon>
        <taxon>fabids</taxon>
        <taxon>Fagales</taxon>
        <taxon>Juglandaceae</taxon>
        <taxon>Juglans</taxon>
    </lineage>
</organism>
<dbReference type="GeneID" id="109009622"/>
<dbReference type="GO" id="GO:0010705">
    <property type="term" value="P:meiotic DNA double-strand break processing involved in reciprocal meiotic recombination"/>
    <property type="evidence" value="ECO:0000318"/>
    <property type="project" value="GO_Central"/>
</dbReference>
<gene>
    <name evidence="3" type="primary">LOC109009622</name>
</gene>
<evidence type="ECO:0000313" key="3">
    <source>
        <dbReference type="RefSeq" id="XP_018845753.1"/>
    </source>
</evidence>
<dbReference type="KEGG" id="jre:109009622"/>
<dbReference type="OrthoDB" id="1917939at2759"/>
<dbReference type="Proteomes" id="UP000235220">
    <property type="component" value="Chromosome 1"/>
</dbReference>
<dbReference type="PANTHER" id="PTHR48221:SF2">
    <property type="entry name" value="ACYL-COA SYNTHETASE FAMILY PROTEIN"/>
    <property type="match status" value="1"/>
</dbReference>
<feature type="region of interest" description="Disordered" evidence="1">
    <location>
        <begin position="450"/>
        <end position="475"/>
    </location>
</feature>
<dbReference type="PANTHER" id="PTHR48221">
    <property type="entry name" value="ACYL-COA SYNTHETASE FAMILY PROTEIN"/>
    <property type="match status" value="1"/>
</dbReference>
<dbReference type="Gramene" id="Jr01_26670_p1">
    <property type="protein sequence ID" value="cds.Jr01_26670_p1"/>
    <property type="gene ID" value="Jr01_26670"/>
</dbReference>